<dbReference type="Pfam" id="PF01595">
    <property type="entry name" value="CNNM"/>
    <property type="match status" value="1"/>
</dbReference>
<feature type="transmembrane region" description="Helical" evidence="5">
    <location>
        <begin position="62"/>
        <end position="85"/>
    </location>
</feature>
<comment type="caution">
    <text evidence="8">The sequence shown here is derived from an EMBL/GenBank/DDBJ whole genome shotgun (WGS) entry which is preliminary data.</text>
</comment>
<organism evidence="8 9">
    <name type="scientific">Novipirellula artificiosorum</name>
    <dbReference type="NCBI Taxonomy" id="2528016"/>
    <lineage>
        <taxon>Bacteria</taxon>
        <taxon>Pseudomonadati</taxon>
        <taxon>Planctomycetota</taxon>
        <taxon>Planctomycetia</taxon>
        <taxon>Pirellulales</taxon>
        <taxon>Pirellulaceae</taxon>
        <taxon>Novipirellula</taxon>
    </lineage>
</organism>
<dbReference type="Gene3D" id="3.10.580.10">
    <property type="entry name" value="CBS-domain"/>
    <property type="match status" value="1"/>
</dbReference>
<dbReference type="InterPro" id="IPR046342">
    <property type="entry name" value="CBS_dom_sf"/>
</dbReference>
<dbReference type="GO" id="GO:0005886">
    <property type="term" value="C:plasma membrane"/>
    <property type="evidence" value="ECO:0007669"/>
    <property type="project" value="TreeGrafter"/>
</dbReference>
<evidence type="ECO:0000313" key="8">
    <source>
        <dbReference type="EMBL" id="TWU42119.1"/>
    </source>
</evidence>
<dbReference type="SMART" id="SM01091">
    <property type="entry name" value="CorC_HlyC"/>
    <property type="match status" value="1"/>
</dbReference>
<evidence type="ECO:0000259" key="7">
    <source>
        <dbReference type="PROSITE" id="PS51846"/>
    </source>
</evidence>
<dbReference type="PANTHER" id="PTHR22777:SF17">
    <property type="entry name" value="UPF0053 PROTEIN SLL0260"/>
    <property type="match status" value="1"/>
</dbReference>
<dbReference type="InterPro" id="IPR005170">
    <property type="entry name" value="Transptr-assoc_dom"/>
</dbReference>
<feature type="transmembrane region" description="Helical" evidence="5">
    <location>
        <begin position="129"/>
        <end position="151"/>
    </location>
</feature>
<evidence type="ECO:0000256" key="2">
    <source>
        <dbReference type="ARBA" id="ARBA00023122"/>
    </source>
</evidence>
<dbReference type="PROSITE" id="PS51371">
    <property type="entry name" value="CBS"/>
    <property type="match status" value="1"/>
</dbReference>
<feature type="transmembrane region" description="Helical" evidence="5">
    <location>
        <begin position="7"/>
        <end position="34"/>
    </location>
</feature>
<keyword evidence="4 5" id="KW-0472">Membrane</keyword>
<dbReference type="SUPFAM" id="SSF54631">
    <property type="entry name" value="CBS-domain pair"/>
    <property type="match status" value="1"/>
</dbReference>
<feature type="domain" description="CBS" evidence="6">
    <location>
        <begin position="271"/>
        <end position="328"/>
    </location>
</feature>
<dbReference type="InterPro" id="IPR016169">
    <property type="entry name" value="FAD-bd_PCMH_sub2"/>
</dbReference>
<dbReference type="EMBL" id="SJPV01000001">
    <property type="protein sequence ID" value="TWU42119.1"/>
    <property type="molecule type" value="Genomic_DNA"/>
</dbReference>
<dbReference type="InterPro" id="IPR036318">
    <property type="entry name" value="FAD-bd_PCMH-like_sf"/>
</dbReference>
<dbReference type="PROSITE" id="PS51846">
    <property type="entry name" value="CNNM"/>
    <property type="match status" value="1"/>
</dbReference>
<evidence type="ECO:0000313" key="9">
    <source>
        <dbReference type="Proteomes" id="UP000319143"/>
    </source>
</evidence>
<protein>
    <submittedName>
        <fullName evidence="8">Magnesium and cobalt efflux protein CorC</fullName>
    </submittedName>
</protein>
<proteinExistence type="predicted"/>
<gene>
    <name evidence="8" type="primary">corC_1</name>
    <name evidence="8" type="ORF">Poly41_04150</name>
</gene>
<reference evidence="8 9" key="1">
    <citation type="submission" date="2019-02" db="EMBL/GenBank/DDBJ databases">
        <title>Deep-cultivation of Planctomycetes and their phenomic and genomic characterization uncovers novel biology.</title>
        <authorList>
            <person name="Wiegand S."/>
            <person name="Jogler M."/>
            <person name="Boedeker C."/>
            <person name="Pinto D."/>
            <person name="Vollmers J."/>
            <person name="Rivas-Marin E."/>
            <person name="Kohn T."/>
            <person name="Peeters S.H."/>
            <person name="Heuer A."/>
            <person name="Rast P."/>
            <person name="Oberbeckmann S."/>
            <person name="Bunk B."/>
            <person name="Jeske O."/>
            <person name="Meyerdierks A."/>
            <person name="Storesund J.E."/>
            <person name="Kallscheuer N."/>
            <person name="Luecker S."/>
            <person name="Lage O.M."/>
            <person name="Pohl T."/>
            <person name="Merkel B.J."/>
            <person name="Hornburger P."/>
            <person name="Mueller R.-W."/>
            <person name="Bruemmer F."/>
            <person name="Labrenz M."/>
            <person name="Spormann A.M."/>
            <person name="Op Den Camp H."/>
            <person name="Overmann J."/>
            <person name="Amann R."/>
            <person name="Jetten M.S.M."/>
            <person name="Mascher T."/>
            <person name="Medema M.H."/>
            <person name="Devos D.P."/>
            <person name="Kaster A.-K."/>
            <person name="Ovreas L."/>
            <person name="Rohde M."/>
            <person name="Galperin M.Y."/>
            <person name="Jogler C."/>
        </authorList>
    </citation>
    <scope>NUCLEOTIDE SEQUENCE [LARGE SCALE GENOMIC DNA]</scope>
    <source>
        <strain evidence="8 9">Poly41</strain>
    </source>
</reference>
<dbReference type="RefSeq" id="WP_231615334.1">
    <property type="nucleotide sequence ID" value="NZ_SJPV01000001.1"/>
</dbReference>
<keyword evidence="2 3" id="KW-0129">CBS domain</keyword>
<evidence type="ECO:0000256" key="5">
    <source>
        <dbReference type="SAM" id="Phobius"/>
    </source>
</evidence>
<keyword evidence="4 5" id="KW-1133">Transmembrane helix</keyword>
<dbReference type="Gene3D" id="3.30.465.10">
    <property type="match status" value="1"/>
</dbReference>
<dbReference type="SUPFAM" id="SSF56176">
    <property type="entry name" value="FAD-binding/transporter-associated domain-like"/>
    <property type="match status" value="1"/>
</dbReference>
<keyword evidence="4 5" id="KW-0812">Transmembrane</keyword>
<feature type="transmembrane region" description="Helical" evidence="5">
    <location>
        <begin position="97"/>
        <end position="117"/>
    </location>
</feature>
<dbReference type="InterPro" id="IPR002550">
    <property type="entry name" value="CNNM"/>
</dbReference>
<dbReference type="PANTHER" id="PTHR22777">
    <property type="entry name" value="HEMOLYSIN-RELATED"/>
    <property type="match status" value="1"/>
</dbReference>
<evidence type="ECO:0000256" key="1">
    <source>
        <dbReference type="ARBA" id="ARBA00022737"/>
    </source>
</evidence>
<feature type="domain" description="CNNM transmembrane" evidence="7">
    <location>
        <begin position="3"/>
        <end position="187"/>
    </location>
</feature>
<accession>A0A5C6E4N7</accession>
<dbReference type="AlphaFoldDB" id="A0A5C6E4N7"/>
<dbReference type="Proteomes" id="UP000319143">
    <property type="component" value="Unassembled WGS sequence"/>
</dbReference>
<keyword evidence="1" id="KW-0677">Repeat</keyword>
<keyword evidence="9" id="KW-1185">Reference proteome</keyword>
<evidence type="ECO:0000256" key="3">
    <source>
        <dbReference type="PROSITE-ProRule" id="PRU00703"/>
    </source>
</evidence>
<dbReference type="InterPro" id="IPR000644">
    <property type="entry name" value="CBS_dom"/>
</dbReference>
<dbReference type="GO" id="GO:0050660">
    <property type="term" value="F:flavin adenine dinucleotide binding"/>
    <property type="evidence" value="ECO:0007669"/>
    <property type="project" value="InterPro"/>
</dbReference>
<dbReference type="Pfam" id="PF03471">
    <property type="entry name" value="CorC_HlyC"/>
    <property type="match status" value="1"/>
</dbReference>
<name>A0A5C6E4N7_9BACT</name>
<evidence type="ECO:0000259" key="6">
    <source>
        <dbReference type="PROSITE" id="PS51371"/>
    </source>
</evidence>
<sequence length="426" mass="46865">MSTLLDAWIWLLAMMICILLSGLFSGSEAAFFSLPHRERKRLKRSGIAGRIAISLLSDSDRLLSAILFWNLLINMTYFAIASILGGKLRVDPTAGPSVAVGFSFGSLMVIIFLSEMLPKSIAVLSPYRICLVVAAPMNLAVTIVSPVLPLVKTTNLAASRLLWPSFRPEPEIDLADIERAIELGTDDAALLQRERLVLQGLVEMAETRVGEWMRLRSKLMLCKVSEIGTSLPSESPPGGYMMVTDCEGDTITGVIPLRLLRPSQMDDMAGAMEPVIYAPWSARISQVLDQLKDEDRSVAVVVNEFGEALGAVTMDDILRRVFAARRDLEDETLGEASIQELAPAYYRVFGSVSARALSKHLGIETREEGVTTVAGLIQRHNERLPRVGDEAMLDRYRLRVVEETENGVWIEVGLPPTAEPLAELSQ</sequence>
<evidence type="ECO:0000256" key="4">
    <source>
        <dbReference type="PROSITE-ProRule" id="PRU01193"/>
    </source>
</evidence>